<feature type="region of interest" description="Disordered" evidence="1">
    <location>
        <begin position="610"/>
        <end position="643"/>
    </location>
</feature>
<evidence type="ECO:0000259" key="2">
    <source>
        <dbReference type="Pfam" id="PF10536"/>
    </source>
</evidence>
<dbReference type="Pfam" id="PF10536">
    <property type="entry name" value="PMD"/>
    <property type="match status" value="1"/>
</dbReference>
<reference evidence="3" key="1">
    <citation type="submission" date="2022-08" db="EMBL/GenBank/DDBJ databases">
        <authorList>
            <person name="Gutierrez-Valencia J."/>
        </authorList>
    </citation>
    <scope>NUCLEOTIDE SEQUENCE</scope>
</reference>
<feature type="compositionally biased region" description="Polar residues" evidence="1">
    <location>
        <begin position="620"/>
        <end position="637"/>
    </location>
</feature>
<sequence length="643" mass="73706">MSDSDHSGGEEEVVASRGRRRGRQARGAGAGRYRVPRLIDPYSMRPPPSVIDTAPIDSELLWAHGQHRADTVWQNEAGDRPYHIRGTTRIVTYHPHYRTYLIEAGLFSVQQLVPMTADSCLITALVERWRPETSTFHLPFGEVTITLEDVATLTGLPIDGDPVIVDIPDEEWSAICVRLLGQTPTELSGGVVRISWLRDEFNRLPANASSETTQQYARAYALSLMGGVLFPDRSGGTVHLQYLLLVEDWQRAGRFAWGAAVLAYLYREMGRSVLYMTQSSSLGGDLGGWVPLLHLWAWERFPQIAPRHIETSEPITEDTYPRGARWLPANTRQHGNELYQYKLFFDELSTIVWCPYSARDEQFRGSVIRSDTFRAIVPLICFSAVMWHYPDRVLRQFGMLQNVPHQPHSEFEIRYFLRQTTRGPSRGQQLLHVYRESLDLWSRRHEYIATMPFSEETLAYHSEYLEWYRDVTRRAITRRGAVMNAVYDIMEYAEMILRDGVRNGGMSTDQTIELANMMAAGIAALGMDERRHPDVTVPVQRYPTEHSLLIWPERTDPTPGWGVPEPQFRQEPRRRQRRDQRGVPHPVRISDRQRVQPVRHTYSSQLVRPTPTFQTQFQPGTSSAFQPGTSLASQHPNINDFVP</sequence>
<protein>
    <recommendedName>
        <fullName evidence="2">Aminotransferase-like plant mobile domain-containing protein</fullName>
    </recommendedName>
</protein>
<evidence type="ECO:0000313" key="3">
    <source>
        <dbReference type="EMBL" id="CAI0468505.1"/>
    </source>
</evidence>
<name>A0AAV0PC53_9ROSI</name>
<dbReference type="PANTHER" id="PTHR46033">
    <property type="entry name" value="PROTEIN MAIN-LIKE 2"/>
    <property type="match status" value="1"/>
</dbReference>
<dbReference type="PANTHER" id="PTHR46033:SF8">
    <property type="entry name" value="PROTEIN MAINTENANCE OF MERISTEMS-LIKE"/>
    <property type="match status" value="1"/>
</dbReference>
<dbReference type="EMBL" id="CAMGYJ010000008">
    <property type="protein sequence ID" value="CAI0468505.1"/>
    <property type="molecule type" value="Genomic_DNA"/>
</dbReference>
<dbReference type="Proteomes" id="UP001154282">
    <property type="component" value="Unassembled WGS sequence"/>
</dbReference>
<dbReference type="InterPro" id="IPR044824">
    <property type="entry name" value="MAIN-like"/>
</dbReference>
<comment type="caution">
    <text evidence="3">The sequence shown here is derived from an EMBL/GenBank/DDBJ whole genome shotgun (WGS) entry which is preliminary data.</text>
</comment>
<organism evidence="3 4">
    <name type="scientific">Linum tenue</name>
    <dbReference type="NCBI Taxonomy" id="586396"/>
    <lineage>
        <taxon>Eukaryota</taxon>
        <taxon>Viridiplantae</taxon>
        <taxon>Streptophyta</taxon>
        <taxon>Embryophyta</taxon>
        <taxon>Tracheophyta</taxon>
        <taxon>Spermatophyta</taxon>
        <taxon>Magnoliopsida</taxon>
        <taxon>eudicotyledons</taxon>
        <taxon>Gunneridae</taxon>
        <taxon>Pentapetalae</taxon>
        <taxon>rosids</taxon>
        <taxon>fabids</taxon>
        <taxon>Malpighiales</taxon>
        <taxon>Linaceae</taxon>
        <taxon>Linum</taxon>
    </lineage>
</organism>
<evidence type="ECO:0000256" key="1">
    <source>
        <dbReference type="SAM" id="MobiDB-lite"/>
    </source>
</evidence>
<evidence type="ECO:0000313" key="4">
    <source>
        <dbReference type="Proteomes" id="UP001154282"/>
    </source>
</evidence>
<proteinExistence type="predicted"/>
<feature type="compositionally biased region" description="Low complexity" evidence="1">
    <location>
        <begin position="610"/>
        <end position="619"/>
    </location>
</feature>
<dbReference type="InterPro" id="IPR019557">
    <property type="entry name" value="AminoTfrase-like_pln_mobile"/>
</dbReference>
<keyword evidence="4" id="KW-1185">Reference proteome</keyword>
<feature type="domain" description="Aminotransferase-like plant mobile" evidence="2">
    <location>
        <begin position="112"/>
        <end position="469"/>
    </location>
</feature>
<feature type="region of interest" description="Disordered" evidence="1">
    <location>
        <begin position="551"/>
        <end position="595"/>
    </location>
</feature>
<accession>A0AAV0PC53</accession>
<dbReference type="AlphaFoldDB" id="A0AAV0PC53"/>
<feature type="region of interest" description="Disordered" evidence="1">
    <location>
        <begin position="1"/>
        <end position="30"/>
    </location>
</feature>
<dbReference type="GO" id="GO:0010073">
    <property type="term" value="P:meristem maintenance"/>
    <property type="evidence" value="ECO:0007669"/>
    <property type="project" value="InterPro"/>
</dbReference>
<gene>
    <name evidence="3" type="ORF">LITE_LOCUS37831</name>
</gene>